<reference evidence="5 6" key="1">
    <citation type="submission" date="2016-10" db="EMBL/GenBank/DDBJ databases">
        <authorList>
            <person name="de Groot N.N."/>
        </authorList>
    </citation>
    <scope>NUCLEOTIDE SEQUENCE [LARGE SCALE GENOMIC DNA]</scope>
    <source>
        <strain evidence="5 6">B7-7</strain>
    </source>
</reference>
<evidence type="ECO:0000256" key="4">
    <source>
        <dbReference type="SAM" id="SignalP"/>
    </source>
</evidence>
<dbReference type="PANTHER" id="PTHR30006:SF15">
    <property type="entry name" value="IRON-UTILIZATION PERIPLASMIC PROTEIN"/>
    <property type="match status" value="1"/>
</dbReference>
<evidence type="ECO:0000256" key="2">
    <source>
        <dbReference type="ARBA" id="ARBA00022729"/>
    </source>
</evidence>
<keyword evidence="6" id="KW-1185">Reference proteome</keyword>
<dbReference type="Pfam" id="PF13416">
    <property type="entry name" value="SBP_bac_8"/>
    <property type="match status" value="1"/>
</dbReference>
<dbReference type="CDD" id="cd13542">
    <property type="entry name" value="PBP2_FutA1_ilke"/>
    <property type="match status" value="1"/>
</dbReference>
<dbReference type="PIRSF" id="PIRSF002825">
    <property type="entry name" value="CfbpA"/>
    <property type="match status" value="1"/>
</dbReference>
<dbReference type="AlphaFoldDB" id="A0A1H9BNU3"/>
<dbReference type="GO" id="GO:0030288">
    <property type="term" value="C:outer membrane-bounded periplasmic space"/>
    <property type="evidence" value="ECO:0007669"/>
    <property type="project" value="TreeGrafter"/>
</dbReference>
<feature type="signal peptide" evidence="4">
    <location>
        <begin position="1"/>
        <end position="28"/>
    </location>
</feature>
<accession>A0A1H9BNU3</accession>
<dbReference type="PANTHER" id="PTHR30006">
    <property type="entry name" value="THIAMINE-BINDING PERIPLASMIC PROTEIN-RELATED"/>
    <property type="match status" value="1"/>
</dbReference>
<evidence type="ECO:0000313" key="5">
    <source>
        <dbReference type="EMBL" id="SEP90612.1"/>
    </source>
</evidence>
<dbReference type="STRING" id="867345.SAMN05421693_11020"/>
<dbReference type="InterPro" id="IPR026045">
    <property type="entry name" value="Ferric-bd"/>
</dbReference>
<dbReference type="SUPFAM" id="SSF53850">
    <property type="entry name" value="Periplasmic binding protein-like II"/>
    <property type="match status" value="1"/>
</dbReference>
<dbReference type="EMBL" id="FOFO01000010">
    <property type="protein sequence ID" value="SEP90612.1"/>
    <property type="molecule type" value="Genomic_DNA"/>
</dbReference>
<feature type="binding site" evidence="3">
    <location>
        <position position="226"/>
    </location>
    <ligand>
        <name>Fe cation</name>
        <dbReference type="ChEBI" id="CHEBI:24875"/>
    </ligand>
</feature>
<dbReference type="PROSITE" id="PS51257">
    <property type="entry name" value="PROKAR_LIPOPROTEIN"/>
    <property type="match status" value="1"/>
</dbReference>
<keyword evidence="2 4" id="KW-0732">Signal</keyword>
<organism evidence="5 6">
    <name type="scientific">Ectothiorhodospira magna</name>
    <dbReference type="NCBI Taxonomy" id="867345"/>
    <lineage>
        <taxon>Bacteria</taxon>
        <taxon>Pseudomonadati</taxon>
        <taxon>Pseudomonadota</taxon>
        <taxon>Gammaproteobacteria</taxon>
        <taxon>Chromatiales</taxon>
        <taxon>Ectothiorhodospiraceae</taxon>
        <taxon>Ectothiorhodospira</taxon>
    </lineage>
</organism>
<comment type="similarity">
    <text evidence="1">Belongs to the bacterial solute-binding protein 1 family.</text>
</comment>
<protein>
    <submittedName>
        <fullName evidence="5">Iron(III) transport system substrate-binding protein</fullName>
    </submittedName>
</protein>
<evidence type="ECO:0000256" key="1">
    <source>
        <dbReference type="ARBA" id="ARBA00008520"/>
    </source>
</evidence>
<evidence type="ECO:0000313" key="6">
    <source>
        <dbReference type="Proteomes" id="UP000199496"/>
    </source>
</evidence>
<dbReference type="OrthoDB" id="9769567at2"/>
<keyword evidence="3" id="KW-0479">Metal-binding</keyword>
<keyword evidence="3" id="KW-0408">Iron</keyword>
<name>A0A1H9BNU3_9GAMM</name>
<feature type="chain" id="PRO_5011657618" evidence="4">
    <location>
        <begin position="29"/>
        <end position="345"/>
    </location>
</feature>
<dbReference type="RefSeq" id="WP_090205667.1">
    <property type="nucleotide sequence ID" value="NZ_FOFO01000010.1"/>
</dbReference>
<dbReference type="Gene3D" id="3.40.190.10">
    <property type="entry name" value="Periplasmic binding protein-like II"/>
    <property type="match status" value="2"/>
</dbReference>
<proteinExistence type="inferred from homology"/>
<feature type="binding site" evidence="3">
    <location>
        <position position="227"/>
    </location>
    <ligand>
        <name>Fe cation</name>
        <dbReference type="ChEBI" id="CHEBI:24875"/>
    </ligand>
</feature>
<sequence length="345" mass="37350">MVKSCFHTPAALLAACTLALTLPAPALAQDEVNVYSARQEALIKPLMDEFTTQTGIRVNIVSAQADALLQRLRSEGRNTPADVLITVDAGNLNNARAAGVLRPIESAVLNEAIPENYRDAEGHWYGLSMRARPIMYVKGKVDPADLSTYEALTDSQWHRRICIRSSSNVYNQSMTASMIIANGEAETESWARGLVANMARPPMGGDRDQIRAAAAGQCDLAIANTYYLGQMLNSSDPAERTAAQSIGVFWPNQEDRGVHVNVSGAGVVAHSRNVDNAVKLIEFMASDSAQRWYAEANQEYPVKPGVAWSGTLAELGEFQADAVNLGLLGDFNAAAVRLMDRAGWR</sequence>
<dbReference type="InterPro" id="IPR006059">
    <property type="entry name" value="SBP"/>
</dbReference>
<gene>
    <name evidence="5" type="ORF">SAMN05421693_11020</name>
</gene>
<dbReference type="Proteomes" id="UP000199496">
    <property type="component" value="Unassembled WGS sequence"/>
</dbReference>
<evidence type="ECO:0000256" key="3">
    <source>
        <dbReference type="PIRSR" id="PIRSR002825-1"/>
    </source>
</evidence>
<dbReference type="GO" id="GO:0046872">
    <property type="term" value="F:metal ion binding"/>
    <property type="evidence" value="ECO:0007669"/>
    <property type="project" value="UniProtKB-KW"/>
</dbReference>